<dbReference type="Pfam" id="PF00496">
    <property type="entry name" value="SBP_bac_5"/>
    <property type="match status" value="1"/>
</dbReference>
<keyword evidence="1" id="KW-0732">Signal</keyword>
<dbReference type="PANTHER" id="PTHR30290">
    <property type="entry name" value="PERIPLASMIC BINDING COMPONENT OF ABC TRANSPORTER"/>
    <property type="match status" value="1"/>
</dbReference>
<proteinExistence type="predicted"/>
<dbReference type="Proteomes" id="UP001551482">
    <property type="component" value="Unassembled WGS sequence"/>
</dbReference>
<dbReference type="Gene3D" id="3.10.105.10">
    <property type="entry name" value="Dipeptide-binding Protein, Domain 3"/>
    <property type="match status" value="1"/>
</dbReference>
<dbReference type="InterPro" id="IPR039424">
    <property type="entry name" value="SBP_5"/>
</dbReference>
<accession>A0ABV3DRV6</accession>
<dbReference type="EMBL" id="JBEZFP010000094">
    <property type="protein sequence ID" value="MEU8137629.1"/>
    <property type="molecule type" value="Genomic_DNA"/>
</dbReference>
<gene>
    <name evidence="3" type="ORF">AB0C36_29460</name>
</gene>
<dbReference type="InterPro" id="IPR030678">
    <property type="entry name" value="Peptide/Ni-bd"/>
</dbReference>
<evidence type="ECO:0000259" key="2">
    <source>
        <dbReference type="Pfam" id="PF00496"/>
    </source>
</evidence>
<keyword evidence="4" id="KW-1185">Reference proteome</keyword>
<evidence type="ECO:0000256" key="1">
    <source>
        <dbReference type="SAM" id="SignalP"/>
    </source>
</evidence>
<sequence length="557" mass="60120">MRALRNRHTRRGRAVAAALAAAFLAASCAADEGGGTAEEGPTGSPVRGGAAAVAVHQEPSCFDIHVSPQDITGSIQRNVFDSLVSEDAQGNFHPWLATSWEVSTDLKTFTFKLRTDVKFTDGTAFDAAAVKANFDHIVAKTTKSQYAAGLLGGAAYAGTEVVDPATVRIAFSKPFAPFLQAASTAYLGFYSPKTLAADADKLCTGGPHLVGTGPFKFTAYTKGQDLVLENNPAYDWAPQTAKHQGPAYLGKLTYRFLKEDAVRVGALTSGQVDAAVSVPPVNIKTVEGAGIRILRRDFAGASYGLYFNTTRAPFDDERVRKAIQRGIDIGTNVEAVYFGQYKRAWSPIGPATPSYAASLDNSWPYDPALAGKLLDEAGWSGRDGDGYRTKDGKRLTVTWPASPSSNREQRDVLSQAIQADLKKVGVEVQRPALDVGTYTTNAYKGIYDVLDVSWARFEPDVLRLYFHSSNLPSVSGQNAAWLTNPEIDKWTDDAAATLDKATRDKLYAQTQAWVVEHAVAVPVYSATALLGVAKHIQGVEYDPNAWPLFYDAWTTRS</sequence>
<organism evidence="3 4">
    <name type="scientific">Streptodolium elevatio</name>
    <dbReference type="NCBI Taxonomy" id="3157996"/>
    <lineage>
        <taxon>Bacteria</taxon>
        <taxon>Bacillati</taxon>
        <taxon>Actinomycetota</taxon>
        <taxon>Actinomycetes</taxon>
        <taxon>Kitasatosporales</taxon>
        <taxon>Streptomycetaceae</taxon>
        <taxon>Streptodolium</taxon>
    </lineage>
</organism>
<feature type="signal peptide" evidence="1">
    <location>
        <begin position="1"/>
        <end position="29"/>
    </location>
</feature>
<comment type="caution">
    <text evidence="3">The sequence shown here is derived from an EMBL/GenBank/DDBJ whole genome shotgun (WGS) entry which is preliminary data.</text>
</comment>
<evidence type="ECO:0000313" key="4">
    <source>
        <dbReference type="Proteomes" id="UP001551482"/>
    </source>
</evidence>
<feature type="chain" id="PRO_5045532603" evidence="1">
    <location>
        <begin position="30"/>
        <end position="557"/>
    </location>
</feature>
<dbReference type="Gene3D" id="3.40.190.10">
    <property type="entry name" value="Periplasmic binding protein-like II"/>
    <property type="match status" value="1"/>
</dbReference>
<reference evidence="3 4" key="1">
    <citation type="submission" date="2024-06" db="EMBL/GenBank/DDBJ databases">
        <title>The Natural Products Discovery Center: Release of the First 8490 Sequenced Strains for Exploring Actinobacteria Biosynthetic Diversity.</title>
        <authorList>
            <person name="Kalkreuter E."/>
            <person name="Kautsar S.A."/>
            <person name="Yang D."/>
            <person name="Bader C.D."/>
            <person name="Teijaro C.N."/>
            <person name="Fluegel L."/>
            <person name="Davis C.M."/>
            <person name="Simpson J.R."/>
            <person name="Lauterbach L."/>
            <person name="Steele A.D."/>
            <person name="Gui C."/>
            <person name="Meng S."/>
            <person name="Li G."/>
            <person name="Viehrig K."/>
            <person name="Ye F."/>
            <person name="Su P."/>
            <person name="Kiefer A.F."/>
            <person name="Nichols A."/>
            <person name="Cepeda A.J."/>
            <person name="Yan W."/>
            <person name="Fan B."/>
            <person name="Jiang Y."/>
            <person name="Adhikari A."/>
            <person name="Zheng C.-J."/>
            <person name="Schuster L."/>
            <person name="Cowan T.M."/>
            <person name="Smanski M.J."/>
            <person name="Chevrette M.G."/>
            <person name="De Carvalho L.P.S."/>
            <person name="Shen B."/>
        </authorList>
    </citation>
    <scope>NUCLEOTIDE SEQUENCE [LARGE SCALE GENOMIC DNA]</scope>
    <source>
        <strain evidence="3 4">NPDC048946</strain>
    </source>
</reference>
<dbReference type="PIRSF" id="PIRSF002741">
    <property type="entry name" value="MppA"/>
    <property type="match status" value="1"/>
</dbReference>
<dbReference type="SUPFAM" id="SSF53850">
    <property type="entry name" value="Periplasmic binding protein-like II"/>
    <property type="match status" value="1"/>
</dbReference>
<protein>
    <submittedName>
        <fullName evidence="3">ABC transporter substrate-binding protein</fullName>
    </submittedName>
</protein>
<name>A0ABV3DRV6_9ACTN</name>
<dbReference type="RefSeq" id="WP_358359810.1">
    <property type="nucleotide sequence ID" value="NZ_JBEZFP010000094.1"/>
</dbReference>
<feature type="domain" description="Solute-binding protein family 5" evidence="2">
    <location>
        <begin position="92"/>
        <end position="460"/>
    </location>
</feature>
<evidence type="ECO:0000313" key="3">
    <source>
        <dbReference type="EMBL" id="MEU8137629.1"/>
    </source>
</evidence>
<dbReference type="PROSITE" id="PS51257">
    <property type="entry name" value="PROKAR_LIPOPROTEIN"/>
    <property type="match status" value="1"/>
</dbReference>
<dbReference type="Gene3D" id="3.90.76.10">
    <property type="entry name" value="Dipeptide-binding Protein, Domain 1"/>
    <property type="match status" value="1"/>
</dbReference>
<dbReference type="InterPro" id="IPR000914">
    <property type="entry name" value="SBP_5_dom"/>
</dbReference>
<dbReference type="CDD" id="cd08492">
    <property type="entry name" value="PBP2_NikA_DppA_OppA_like_15"/>
    <property type="match status" value="1"/>
</dbReference>